<feature type="region of interest" description="Disordered" evidence="1">
    <location>
        <begin position="58"/>
        <end position="84"/>
    </location>
</feature>
<name>A0A133XP44_9RHOO</name>
<accession>A0A133XP44</accession>
<reference evidence="3 4" key="1">
    <citation type="submission" date="2015-12" db="EMBL/GenBank/DDBJ databases">
        <title>Nitrous oxide reduction kinetics distinguish bacteria harboring typical versus atypical NosZ.</title>
        <authorList>
            <person name="Yoon S."/>
            <person name="Nissen S."/>
            <person name="Park D."/>
            <person name="Sanford R.A."/>
            <person name="Loeffler F.E."/>
        </authorList>
    </citation>
    <scope>NUCLEOTIDE SEQUENCE [LARGE SCALE GENOMIC DNA]</scope>
    <source>
        <strain evidence="3 4">ATCC BAA-841</strain>
    </source>
</reference>
<feature type="chain" id="PRO_5007459647" evidence="2">
    <location>
        <begin position="20"/>
        <end position="115"/>
    </location>
</feature>
<comment type="caution">
    <text evidence="3">The sequence shown here is derived from an EMBL/GenBank/DDBJ whole genome shotgun (WGS) entry which is preliminary data.</text>
</comment>
<evidence type="ECO:0000313" key="3">
    <source>
        <dbReference type="EMBL" id="KXB32707.1"/>
    </source>
</evidence>
<feature type="signal peptide" evidence="2">
    <location>
        <begin position="1"/>
        <end position="19"/>
    </location>
</feature>
<dbReference type="Proteomes" id="UP000070186">
    <property type="component" value="Unassembled WGS sequence"/>
</dbReference>
<evidence type="ECO:0000256" key="2">
    <source>
        <dbReference type="SAM" id="SignalP"/>
    </source>
</evidence>
<proteinExistence type="predicted"/>
<organism evidence="3 4">
    <name type="scientific">Dechloromonas denitrificans</name>
    <dbReference type="NCBI Taxonomy" id="281362"/>
    <lineage>
        <taxon>Bacteria</taxon>
        <taxon>Pseudomonadati</taxon>
        <taxon>Pseudomonadota</taxon>
        <taxon>Betaproteobacteria</taxon>
        <taxon>Rhodocyclales</taxon>
        <taxon>Azonexaceae</taxon>
        <taxon>Dechloromonas</taxon>
    </lineage>
</organism>
<keyword evidence="4" id="KW-1185">Reference proteome</keyword>
<dbReference type="EMBL" id="LODL01000002">
    <property type="protein sequence ID" value="KXB32707.1"/>
    <property type="molecule type" value="Genomic_DNA"/>
</dbReference>
<keyword evidence="2" id="KW-0732">Signal</keyword>
<evidence type="ECO:0000313" key="4">
    <source>
        <dbReference type="Proteomes" id="UP000070186"/>
    </source>
</evidence>
<evidence type="ECO:0000256" key="1">
    <source>
        <dbReference type="SAM" id="MobiDB-lite"/>
    </source>
</evidence>
<dbReference type="AlphaFoldDB" id="A0A133XP44"/>
<sequence length="115" mass="12210">MLGALFGATLIAFSGGALAAGNADGECAKGKTQCREAGREQHDSDLAPLKRQLFEFAGLPDRQRGPSPSLSRTRQAAERPLPGRQAWPVFGEGMGFLGHTLSSRLLGLIGWFGSR</sequence>
<gene>
    <name evidence="3" type="ORF">AT959_00455</name>
</gene>
<protein>
    <submittedName>
        <fullName evidence="3">Uncharacterized protein</fullName>
    </submittedName>
</protein>